<dbReference type="EMBL" id="AHMO02000008">
    <property type="protein sequence ID" value="EQA45840.1"/>
    <property type="molecule type" value="Genomic_DNA"/>
</dbReference>
<name>T0F3Y7_9LEPT</name>
<dbReference type="STRING" id="1049789.LEP1GSC050_3482"/>
<comment type="caution">
    <text evidence="1">The sequence shown here is derived from an EMBL/GenBank/DDBJ whole genome shotgun (WGS) entry which is preliminary data.</text>
</comment>
<keyword evidence="2" id="KW-1185">Reference proteome</keyword>
<proteinExistence type="predicted"/>
<gene>
    <name evidence="1" type="ORF">LEP1GSC050_3482</name>
</gene>
<sequence length="65" mass="7366">MGEGFLSKDGKTDLLSLSPEKGRTEAIYDIFGNGSGSPEFLCQNRQNLRQSNQRYSLTRLRLKGW</sequence>
<dbReference type="AlphaFoldDB" id="T0F3Y7"/>
<reference evidence="1" key="1">
    <citation type="submission" date="2013-05" db="EMBL/GenBank/DDBJ databases">
        <authorList>
            <person name="Harkins D.M."/>
            <person name="Durkin A.S."/>
            <person name="Brinkac L.M."/>
            <person name="Haft D.H."/>
            <person name="Selengut J.D."/>
            <person name="Sanka R."/>
            <person name="DePew J."/>
            <person name="Purushe J."/>
            <person name="Hartskeerl R.A."/>
            <person name="Ahmed A."/>
            <person name="van der Linden H."/>
            <person name="Goris M.G.A."/>
            <person name="Vinetz J.M."/>
            <person name="Sutton G.G."/>
            <person name="Nierman W.C."/>
            <person name="Fouts D.E."/>
        </authorList>
    </citation>
    <scope>NUCLEOTIDE SEQUENCE [LARGE SCALE GENOMIC DNA]</scope>
    <source>
        <strain evidence="1">5399</strain>
    </source>
</reference>
<accession>T0F3Y7</accession>
<dbReference type="Proteomes" id="UP000015454">
    <property type="component" value="Unassembled WGS sequence"/>
</dbReference>
<protein>
    <submittedName>
        <fullName evidence="1">Uncharacterized protein</fullName>
    </submittedName>
</protein>
<organism evidence="1 2">
    <name type="scientific">Leptospira broomii serovar Hurstbridge str. 5399</name>
    <dbReference type="NCBI Taxonomy" id="1049789"/>
    <lineage>
        <taxon>Bacteria</taxon>
        <taxon>Pseudomonadati</taxon>
        <taxon>Spirochaetota</taxon>
        <taxon>Spirochaetia</taxon>
        <taxon>Leptospirales</taxon>
        <taxon>Leptospiraceae</taxon>
        <taxon>Leptospira</taxon>
    </lineage>
</organism>
<evidence type="ECO:0000313" key="1">
    <source>
        <dbReference type="EMBL" id="EQA45840.1"/>
    </source>
</evidence>
<evidence type="ECO:0000313" key="2">
    <source>
        <dbReference type="Proteomes" id="UP000015454"/>
    </source>
</evidence>